<sequence>MTTDTDLTRLINRDECLDFLSRLIQIKSYSCTPGENEATQYMADAMRSIGLDADVYPFGDGRQNAIGVWHGSDIVESLPAAGDDVIYEAKPKNLLFNGHLDTNPVSGGWTIDPWSGKRDEEFIYGIGVSNMKSGCAAYYCAVKALKEAGWKPRGSVILTFVVGELQGGVGTIAAIEQGHCSTSDYFVNCEPTDIRAITMHAESVVFRIVLKGITRHMSAREEAVDAILAACELIPRLTEMVFSGAPTEEHRKINRCHVGVVHGALGEDLDEWRPPQVADYVVLKGAARYAPGQTKEGVLLDLRREIEGFAETKFPGLKFELEPLDQPTMPAFQVDRNSRIVRALNEAYKSVRGEEQPTGALPPSCFYGSDAGHLYKSLGMEGIVCGPGGRYNTRPDEKVDIVDYIDCIRMFIRLIVDICG</sequence>
<dbReference type="Gene3D" id="3.30.70.360">
    <property type="match status" value="1"/>
</dbReference>
<evidence type="ECO:0000313" key="4">
    <source>
        <dbReference type="EMBL" id="KAL2853852.1"/>
    </source>
</evidence>
<name>A0ABR4KNK3_9EURO</name>
<comment type="similarity">
    <text evidence="1">Belongs to the peptidase M20A family.</text>
</comment>
<keyword evidence="3" id="KW-0378">Hydrolase</keyword>
<comment type="caution">
    <text evidence="4">The sequence shown here is derived from an EMBL/GenBank/DDBJ whole genome shotgun (WGS) entry which is preliminary data.</text>
</comment>
<proteinExistence type="inferred from homology"/>
<accession>A0ABR4KNK3</accession>
<dbReference type="SUPFAM" id="SSF53187">
    <property type="entry name" value="Zn-dependent exopeptidases"/>
    <property type="match status" value="1"/>
</dbReference>
<organism evidence="4 5">
    <name type="scientific">Aspergillus pseudoustus</name>
    <dbReference type="NCBI Taxonomy" id="1810923"/>
    <lineage>
        <taxon>Eukaryota</taxon>
        <taxon>Fungi</taxon>
        <taxon>Dikarya</taxon>
        <taxon>Ascomycota</taxon>
        <taxon>Pezizomycotina</taxon>
        <taxon>Eurotiomycetes</taxon>
        <taxon>Eurotiomycetidae</taxon>
        <taxon>Eurotiales</taxon>
        <taxon>Aspergillaceae</taxon>
        <taxon>Aspergillus</taxon>
        <taxon>Aspergillus subgen. Nidulantes</taxon>
    </lineage>
</organism>
<dbReference type="InterPro" id="IPR050072">
    <property type="entry name" value="Peptidase_M20A"/>
</dbReference>
<dbReference type="Proteomes" id="UP001610446">
    <property type="component" value="Unassembled WGS sequence"/>
</dbReference>
<dbReference type="EMBL" id="JBFXLU010000017">
    <property type="protein sequence ID" value="KAL2853852.1"/>
    <property type="molecule type" value="Genomic_DNA"/>
</dbReference>
<dbReference type="Gene3D" id="3.40.630.10">
    <property type="entry name" value="Zn peptidases"/>
    <property type="match status" value="2"/>
</dbReference>
<dbReference type="PANTHER" id="PTHR43808">
    <property type="entry name" value="ACETYLORNITHINE DEACETYLASE"/>
    <property type="match status" value="1"/>
</dbReference>
<evidence type="ECO:0000313" key="5">
    <source>
        <dbReference type="Proteomes" id="UP001610446"/>
    </source>
</evidence>
<evidence type="ECO:0008006" key="6">
    <source>
        <dbReference type="Google" id="ProtNLM"/>
    </source>
</evidence>
<dbReference type="InterPro" id="IPR002933">
    <property type="entry name" value="Peptidase_M20"/>
</dbReference>
<protein>
    <recommendedName>
        <fullName evidence="6">Peptidase M20 dimerisation domain-containing protein</fullName>
    </recommendedName>
</protein>
<reference evidence="4 5" key="1">
    <citation type="submission" date="2024-07" db="EMBL/GenBank/DDBJ databases">
        <title>Section-level genome sequencing and comparative genomics of Aspergillus sections Usti and Cavernicolus.</title>
        <authorList>
            <consortium name="Lawrence Berkeley National Laboratory"/>
            <person name="Nybo J.L."/>
            <person name="Vesth T.C."/>
            <person name="Theobald S."/>
            <person name="Frisvad J.C."/>
            <person name="Larsen T.O."/>
            <person name="Kjaerboelling I."/>
            <person name="Rothschild-Mancinelli K."/>
            <person name="Lyhne E.K."/>
            <person name="Kogle M.E."/>
            <person name="Barry K."/>
            <person name="Clum A."/>
            <person name="Na H."/>
            <person name="Ledsgaard L."/>
            <person name="Lin J."/>
            <person name="Lipzen A."/>
            <person name="Kuo A."/>
            <person name="Riley R."/>
            <person name="Mondo S."/>
            <person name="Labutti K."/>
            <person name="Haridas S."/>
            <person name="Pangalinan J."/>
            <person name="Salamov A.A."/>
            <person name="Simmons B.A."/>
            <person name="Magnuson J.K."/>
            <person name="Chen J."/>
            <person name="Drula E."/>
            <person name="Henrissat B."/>
            <person name="Wiebenga A."/>
            <person name="Lubbers R.J."/>
            <person name="Gomes A.C."/>
            <person name="Makela M.R."/>
            <person name="Stajich J."/>
            <person name="Grigoriev I.V."/>
            <person name="Mortensen U.H."/>
            <person name="De Vries R.P."/>
            <person name="Baker S.E."/>
            <person name="Andersen M.R."/>
        </authorList>
    </citation>
    <scope>NUCLEOTIDE SEQUENCE [LARGE SCALE GENOMIC DNA]</scope>
    <source>
        <strain evidence="4 5">CBS 123904</strain>
    </source>
</reference>
<dbReference type="InterPro" id="IPR036264">
    <property type="entry name" value="Bact_exopeptidase_dim_dom"/>
</dbReference>
<evidence type="ECO:0000256" key="3">
    <source>
        <dbReference type="ARBA" id="ARBA00022801"/>
    </source>
</evidence>
<keyword evidence="2" id="KW-0479">Metal-binding</keyword>
<dbReference type="Pfam" id="PF01546">
    <property type="entry name" value="Peptidase_M20"/>
    <property type="match status" value="1"/>
</dbReference>
<dbReference type="SUPFAM" id="SSF55031">
    <property type="entry name" value="Bacterial exopeptidase dimerisation domain"/>
    <property type="match status" value="1"/>
</dbReference>
<evidence type="ECO:0000256" key="1">
    <source>
        <dbReference type="ARBA" id="ARBA00006247"/>
    </source>
</evidence>
<evidence type="ECO:0000256" key="2">
    <source>
        <dbReference type="ARBA" id="ARBA00022723"/>
    </source>
</evidence>
<gene>
    <name evidence="4" type="ORF">BJY01DRAFT_243849</name>
</gene>
<keyword evidence="5" id="KW-1185">Reference proteome</keyword>